<dbReference type="PANTHER" id="PTHR43825:SF1">
    <property type="entry name" value="TRANSKETOLASE-LIKE PYRIMIDINE-BINDING DOMAIN-CONTAINING PROTEIN"/>
    <property type="match status" value="1"/>
</dbReference>
<dbReference type="RefSeq" id="WP_231334395.1">
    <property type="nucleotide sequence ID" value="NZ_CP059572.1"/>
</dbReference>
<dbReference type="CDD" id="cd07033">
    <property type="entry name" value="TPP_PYR_DXS_TK_like"/>
    <property type="match status" value="1"/>
</dbReference>
<keyword evidence="3" id="KW-1185">Reference proteome</keyword>
<dbReference type="Proteomes" id="UP001049518">
    <property type="component" value="Chromosome"/>
</dbReference>
<dbReference type="SUPFAM" id="SSF52922">
    <property type="entry name" value="TK C-terminal domain-like"/>
    <property type="match status" value="1"/>
</dbReference>
<organism evidence="2 3">
    <name type="scientific">Actinomadura graeca</name>
    <dbReference type="NCBI Taxonomy" id="2750812"/>
    <lineage>
        <taxon>Bacteria</taxon>
        <taxon>Bacillati</taxon>
        <taxon>Actinomycetota</taxon>
        <taxon>Actinomycetes</taxon>
        <taxon>Streptosporangiales</taxon>
        <taxon>Thermomonosporaceae</taxon>
        <taxon>Actinomadura</taxon>
    </lineage>
</organism>
<accession>A0ABX8QS86</accession>
<dbReference type="SMART" id="SM00861">
    <property type="entry name" value="Transket_pyr"/>
    <property type="match status" value="1"/>
</dbReference>
<dbReference type="EMBL" id="CP059572">
    <property type="protein sequence ID" value="QXJ21251.1"/>
    <property type="molecule type" value="Genomic_DNA"/>
</dbReference>
<gene>
    <name evidence="2" type="ORF">AGRA3207_002088</name>
</gene>
<evidence type="ECO:0000313" key="2">
    <source>
        <dbReference type="EMBL" id="QXJ21251.1"/>
    </source>
</evidence>
<dbReference type="PANTHER" id="PTHR43825">
    <property type="entry name" value="PYRUVATE DEHYDROGENASE E1 COMPONENT"/>
    <property type="match status" value="1"/>
</dbReference>
<dbReference type="Pfam" id="PF02779">
    <property type="entry name" value="Transket_pyr"/>
    <property type="match status" value="1"/>
</dbReference>
<dbReference type="InterPro" id="IPR005475">
    <property type="entry name" value="Transketolase-like_Pyr-bd"/>
</dbReference>
<dbReference type="InterPro" id="IPR029061">
    <property type="entry name" value="THDP-binding"/>
</dbReference>
<feature type="domain" description="Transketolase-like pyrimidine-binding" evidence="1">
    <location>
        <begin position="2"/>
        <end position="163"/>
    </location>
</feature>
<protein>
    <recommendedName>
        <fullName evidence="1">Transketolase-like pyrimidine-binding domain-containing protein</fullName>
    </recommendedName>
</protein>
<dbReference type="InterPro" id="IPR009014">
    <property type="entry name" value="Transketo_C/PFOR_II"/>
</dbReference>
<name>A0ABX8QS86_9ACTN</name>
<dbReference type="Gene3D" id="3.40.50.970">
    <property type="match status" value="1"/>
</dbReference>
<proteinExistence type="predicted"/>
<evidence type="ECO:0000313" key="3">
    <source>
        <dbReference type="Proteomes" id="UP001049518"/>
    </source>
</evidence>
<sequence>MTSTAIAEYLAGVVDDPDCPYVVTADLATPLGLVGFSERRADRFLNVGVAEQMLVAAAGGLSATGRPAVAVTFASFALRAVEVFRHLAVHDDLHVVLVGSHSGLSAGPNGGTHQCTDDLGVFGSVERVACFSPRSVPEAVDALRYCVATPGQYYVRLGKWVPPAGNRPGGRERAGSTGFSASYGLEGPLDVAVLSHGVTWNIACDAVEGLLSKGVHACAFHLGRFPAEPLGVTARVVLTVEDHSALSGIGRMAGSLLPGARVHRSIGAPWPLGSDDASRLYEIAGLSAAGILDVVEGAL</sequence>
<evidence type="ECO:0000259" key="1">
    <source>
        <dbReference type="SMART" id="SM00861"/>
    </source>
</evidence>
<dbReference type="SUPFAM" id="SSF52518">
    <property type="entry name" value="Thiamin diphosphate-binding fold (THDP-binding)"/>
    <property type="match status" value="1"/>
</dbReference>
<reference evidence="2" key="1">
    <citation type="submission" date="2020-07" db="EMBL/GenBank/DDBJ databases">
        <authorList>
            <person name="Tarantini F.S."/>
            <person name="Hong K.W."/>
            <person name="Chan K.G."/>
        </authorList>
    </citation>
    <scope>NUCLEOTIDE SEQUENCE</scope>
    <source>
        <strain evidence="2">32-07</strain>
    </source>
</reference>
<dbReference type="InterPro" id="IPR051157">
    <property type="entry name" value="PDH/Transketolase"/>
</dbReference>